<accession>A0A817SEW3</accession>
<dbReference type="InterPro" id="IPR021255">
    <property type="entry name" value="DUF2807"/>
</dbReference>
<feature type="chain" id="PRO_5044132286" description="Putative auto-transporter adhesin head GIN domain-containing protein" evidence="1">
    <location>
        <begin position="23"/>
        <end position="247"/>
    </location>
</feature>
<evidence type="ECO:0000256" key="1">
    <source>
        <dbReference type="SAM" id="SignalP"/>
    </source>
</evidence>
<feature type="signal peptide" evidence="1">
    <location>
        <begin position="1"/>
        <end position="22"/>
    </location>
</feature>
<keyword evidence="6" id="KW-1185">Reference proteome</keyword>
<evidence type="ECO:0000313" key="4">
    <source>
        <dbReference type="EMBL" id="CAF4172435.1"/>
    </source>
</evidence>
<dbReference type="OrthoDB" id="10005007at2759"/>
<dbReference type="Pfam" id="PF10988">
    <property type="entry name" value="DUF2807"/>
    <property type="match status" value="1"/>
</dbReference>
<feature type="domain" description="Putative auto-transporter adhesin head GIN" evidence="2">
    <location>
        <begin position="48"/>
        <end position="229"/>
    </location>
</feature>
<name>A0A817SEW3_9BILA</name>
<evidence type="ECO:0000313" key="5">
    <source>
        <dbReference type="Proteomes" id="UP000663825"/>
    </source>
</evidence>
<gene>
    <name evidence="3" type="ORF">TIS948_LOCUS17287</name>
    <name evidence="4" type="ORF">UJA718_LOCUS4782</name>
</gene>
<dbReference type="Proteomes" id="UP000663825">
    <property type="component" value="Unassembled WGS sequence"/>
</dbReference>
<evidence type="ECO:0000313" key="6">
    <source>
        <dbReference type="Proteomes" id="UP000663873"/>
    </source>
</evidence>
<dbReference type="AlphaFoldDB" id="A0A817SEW3"/>
<protein>
    <recommendedName>
        <fullName evidence="2">Putative auto-transporter adhesin head GIN domain-containing protein</fullName>
    </recommendedName>
</protein>
<evidence type="ECO:0000313" key="3">
    <source>
        <dbReference type="EMBL" id="CAF3287384.1"/>
    </source>
</evidence>
<comment type="caution">
    <text evidence="3">The sequence shown here is derived from an EMBL/GenBank/DDBJ whole genome shotgun (WGS) entry which is preliminary data.</text>
</comment>
<sequence length="247" mass="27474">MFSFSALFSLLLLELPINDSRGDHGGPPAVIGDRNLTLRSDEIPQTLSKLILDGPFYCYVEWTQNRQSVDIYTDYNFQPYIAVNIEQDTLSIIFQYDGNYKFTEMDIYLYLNPNINDIVLGGIATLNSTNALHTYNSLKLHTQDTSNLILELYVLNLDAMFLSAGTTTLMGYVQNKGIIKYFGIGNVDASQLYCKFVDIEANGLGTISVSGTQGCNIRVQGVSTVKYNCSNTHTIQLSGLAKLIPVY</sequence>
<organism evidence="3 5">
    <name type="scientific">Rotaria socialis</name>
    <dbReference type="NCBI Taxonomy" id="392032"/>
    <lineage>
        <taxon>Eukaryota</taxon>
        <taxon>Metazoa</taxon>
        <taxon>Spiralia</taxon>
        <taxon>Gnathifera</taxon>
        <taxon>Rotifera</taxon>
        <taxon>Eurotatoria</taxon>
        <taxon>Bdelloidea</taxon>
        <taxon>Philodinida</taxon>
        <taxon>Philodinidae</taxon>
        <taxon>Rotaria</taxon>
    </lineage>
</organism>
<reference evidence="3" key="1">
    <citation type="submission" date="2021-02" db="EMBL/GenBank/DDBJ databases">
        <authorList>
            <person name="Nowell W R."/>
        </authorList>
    </citation>
    <scope>NUCLEOTIDE SEQUENCE</scope>
</reference>
<dbReference type="Gene3D" id="2.160.20.120">
    <property type="match status" value="1"/>
</dbReference>
<proteinExistence type="predicted"/>
<keyword evidence="1" id="KW-0732">Signal</keyword>
<dbReference type="EMBL" id="CAJNXB010002911">
    <property type="protein sequence ID" value="CAF3287384.1"/>
    <property type="molecule type" value="Genomic_DNA"/>
</dbReference>
<dbReference type="Proteomes" id="UP000663873">
    <property type="component" value="Unassembled WGS sequence"/>
</dbReference>
<dbReference type="EMBL" id="CAJOBP010000394">
    <property type="protein sequence ID" value="CAF4172435.1"/>
    <property type="molecule type" value="Genomic_DNA"/>
</dbReference>
<evidence type="ECO:0000259" key="2">
    <source>
        <dbReference type="Pfam" id="PF10988"/>
    </source>
</evidence>